<accession>A0A9W7MGP5</accession>
<evidence type="ECO:0000313" key="2">
    <source>
        <dbReference type="Proteomes" id="UP001165190"/>
    </source>
</evidence>
<reference evidence="1" key="1">
    <citation type="submission" date="2023-05" db="EMBL/GenBank/DDBJ databases">
        <title>Genome and transcriptome analyses reveal genes involved in the formation of fine ridges on petal epidermal cells in Hibiscus trionum.</title>
        <authorList>
            <person name="Koshimizu S."/>
            <person name="Masuda S."/>
            <person name="Ishii T."/>
            <person name="Shirasu K."/>
            <person name="Hoshino A."/>
            <person name="Arita M."/>
        </authorList>
    </citation>
    <scope>NUCLEOTIDE SEQUENCE</scope>
    <source>
        <strain evidence="1">Hamamatsu line</strain>
    </source>
</reference>
<sequence length="202" mass="22594">MERELDPDICSSIIEFLVRKSADEMLLKQLVAAFPPLNPTPRLKKAVLLRSIQREIIAGEVPEKLLDSLEMIERIDTNQTLPISDSMRKAYCDVALECTVKYLSGNPNPKGLYSDAVNRIWRGRIENLEKSKASDLVSERLRNLGRQVEAALGDEVVVRRLIATNTRNDALVSLRLYLHEALASLGPPLIERACSELTVGES</sequence>
<gene>
    <name evidence="1" type="ORF">HRI_003790100</name>
</gene>
<organism evidence="1 2">
    <name type="scientific">Hibiscus trionum</name>
    <name type="common">Flower of an hour</name>
    <dbReference type="NCBI Taxonomy" id="183268"/>
    <lineage>
        <taxon>Eukaryota</taxon>
        <taxon>Viridiplantae</taxon>
        <taxon>Streptophyta</taxon>
        <taxon>Embryophyta</taxon>
        <taxon>Tracheophyta</taxon>
        <taxon>Spermatophyta</taxon>
        <taxon>Magnoliopsida</taxon>
        <taxon>eudicotyledons</taxon>
        <taxon>Gunneridae</taxon>
        <taxon>Pentapetalae</taxon>
        <taxon>rosids</taxon>
        <taxon>malvids</taxon>
        <taxon>Malvales</taxon>
        <taxon>Malvaceae</taxon>
        <taxon>Malvoideae</taxon>
        <taxon>Hibiscus</taxon>
    </lineage>
</organism>
<name>A0A9W7MGP5_HIBTR</name>
<dbReference type="AlphaFoldDB" id="A0A9W7MGP5"/>
<comment type="caution">
    <text evidence="1">The sequence shown here is derived from an EMBL/GenBank/DDBJ whole genome shotgun (WGS) entry which is preliminary data.</text>
</comment>
<dbReference type="PANTHER" id="PTHR46993">
    <property type="entry name" value="MYB TRANSCRIPTION FACTOR"/>
    <property type="match status" value="1"/>
</dbReference>
<keyword evidence="2" id="KW-1185">Reference proteome</keyword>
<dbReference type="Proteomes" id="UP001165190">
    <property type="component" value="Unassembled WGS sequence"/>
</dbReference>
<evidence type="ECO:0000313" key="1">
    <source>
        <dbReference type="EMBL" id="GMJ01209.1"/>
    </source>
</evidence>
<protein>
    <submittedName>
        <fullName evidence="1">TRF-like 5</fullName>
    </submittedName>
</protein>
<dbReference type="EMBL" id="BSYR01000035">
    <property type="protein sequence ID" value="GMJ01209.1"/>
    <property type="molecule type" value="Genomic_DNA"/>
</dbReference>
<proteinExistence type="predicted"/>
<dbReference type="PANTHER" id="PTHR46993:SF4">
    <property type="entry name" value="MYB-LIKE HTH TRANSCRIPTIONAL REGULATOR FAMILY PROTEIN"/>
    <property type="match status" value="1"/>
</dbReference>
<dbReference type="OrthoDB" id="608866at2759"/>